<sequence length="36" mass="4152">MTSKTHSQQTGKTNTRHADIGKNELHYNRSREPTII</sequence>
<name>A0A2P2PA00_RHIMU</name>
<feature type="compositionally biased region" description="Polar residues" evidence="1">
    <location>
        <begin position="1"/>
        <end position="13"/>
    </location>
</feature>
<organism evidence="2">
    <name type="scientific">Rhizophora mucronata</name>
    <name type="common">Asiatic mangrove</name>
    <dbReference type="NCBI Taxonomy" id="61149"/>
    <lineage>
        <taxon>Eukaryota</taxon>
        <taxon>Viridiplantae</taxon>
        <taxon>Streptophyta</taxon>
        <taxon>Embryophyta</taxon>
        <taxon>Tracheophyta</taxon>
        <taxon>Spermatophyta</taxon>
        <taxon>Magnoliopsida</taxon>
        <taxon>eudicotyledons</taxon>
        <taxon>Gunneridae</taxon>
        <taxon>Pentapetalae</taxon>
        <taxon>rosids</taxon>
        <taxon>fabids</taxon>
        <taxon>Malpighiales</taxon>
        <taxon>Rhizophoraceae</taxon>
        <taxon>Rhizophora</taxon>
    </lineage>
</organism>
<feature type="compositionally biased region" description="Basic and acidic residues" evidence="1">
    <location>
        <begin position="16"/>
        <end position="36"/>
    </location>
</feature>
<protein>
    <submittedName>
        <fullName evidence="2">Uncharacterized protein</fullName>
    </submittedName>
</protein>
<reference evidence="2" key="1">
    <citation type="submission" date="2018-02" db="EMBL/GenBank/DDBJ databases">
        <title>Rhizophora mucronata_Transcriptome.</title>
        <authorList>
            <person name="Meera S.P."/>
            <person name="Sreeshan A."/>
            <person name="Augustine A."/>
        </authorList>
    </citation>
    <scope>NUCLEOTIDE SEQUENCE</scope>
    <source>
        <tissue evidence="2">Leaf</tissue>
    </source>
</reference>
<evidence type="ECO:0000256" key="1">
    <source>
        <dbReference type="SAM" id="MobiDB-lite"/>
    </source>
</evidence>
<feature type="region of interest" description="Disordered" evidence="1">
    <location>
        <begin position="1"/>
        <end position="36"/>
    </location>
</feature>
<evidence type="ECO:0000313" key="2">
    <source>
        <dbReference type="EMBL" id="MBX51586.1"/>
    </source>
</evidence>
<proteinExistence type="predicted"/>
<dbReference type="AlphaFoldDB" id="A0A2P2PA00"/>
<dbReference type="EMBL" id="GGEC01071102">
    <property type="protein sequence ID" value="MBX51586.1"/>
    <property type="molecule type" value="Transcribed_RNA"/>
</dbReference>
<accession>A0A2P2PA00</accession>